<feature type="compositionally biased region" description="Low complexity" evidence="10">
    <location>
        <begin position="757"/>
        <end position="780"/>
    </location>
</feature>
<comment type="subunit">
    <text evidence="9">Homodimer. Interacts with EssB.</text>
</comment>
<dbReference type="RefSeq" id="WP_285955698.1">
    <property type="nucleotide sequence ID" value="NZ_JASUZV010000004.1"/>
</dbReference>
<evidence type="ECO:0000256" key="3">
    <source>
        <dbReference type="ARBA" id="ARBA00020819"/>
    </source>
</evidence>
<evidence type="ECO:0000256" key="9">
    <source>
        <dbReference type="ARBA" id="ARBA00046722"/>
    </source>
</evidence>
<evidence type="ECO:0000256" key="6">
    <source>
        <dbReference type="ARBA" id="ARBA00022989"/>
    </source>
</evidence>
<evidence type="ECO:0000313" key="12">
    <source>
        <dbReference type="EMBL" id="MDL5043196.1"/>
    </source>
</evidence>
<dbReference type="InterPro" id="IPR023838">
    <property type="entry name" value="T7SS_EsaA"/>
</dbReference>
<feature type="region of interest" description="Disordered" evidence="10">
    <location>
        <begin position="744"/>
        <end position="780"/>
    </location>
</feature>
<evidence type="ECO:0000256" key="11">
    <source>
        <dbReference type="SAM" id="Phobius"/>
    </source>
</evidence>
<feature type="compositionally biased region" description="Low complexity" evidence="10">
    <location>
        <begin position="307"/>
        <end position="325"/>
    </location>
</feature>
<dbReference type="NCBIfam" id="TIGR03929">
    <property type="entry name" value="T7_esaA_Nterm"/>
    <property type="match status" value="1"/>
</dbReference>
<feature type="transmembrane region" description="Helical" evidence="11">
    <location>
        <begin position="1053"/>
        <end position="1077"/>
    </location>
</feature>
<feature type="region of interest" description="Disordered" evidence="10">
    <location>
        <begin position="535"/>
        <end position="606"/>
    </location>
</feature>
<accession>A0ABT7LRC5</accession>
<keyword evidence="5 11" id="KW-0812">Transmembrane</keyword>
<dbReference type="InterPro" id="IPR051328">
    <property type="entry name" value="T7SS_ABC-Transporter"/>
</dbReference>
<evidence type="ECO:0000256" key="5">
    <source>
        <dbReference type="ARBA" id="ARBA00022692"/>
    </source>
</evidence>
<keyword evidence="8 11" id="KW-0472">Membrane</keyword>
<organism evidence="12 13">
    <name type="scientific">Streptococcus raffinosi</name>
    <dbReference type="NCBI Taxonomy" id="3053355"/>
    <lineage>
        <taxon>Bacteria</taxon>
        <taxon>Bacillati</taxon>
        <taxon>Bacillota</taxon>
        <taxon>Bacilli</taxon>
        <taxon>Lactobacillales</taxon>
        <taxon>Streptococcaceae</taxon>
        <taxon>Streptococcus</taxon>
    </lineage>
</organism>
<name>A0ABT7LRC5_9STRE</name>
<comment type="subcellular location">
    <subcellularLocation>
        <location evidence="1">Cell membrane</location>
        <topology evidence="1">Multi-pass membrane protein</topology>
    </subcellularLocation>
</comment>
<feature type="transmembrane region" description="Helical" evidence="11">
    <location>
        <begin position="973"/>
        <end position="993"/>
    </location>
</feature>
<feature type="compositionally biased region" description="Low complexity" evidence="10">
    <location>
        <begin position="571"/>
        <end position="602"/>
    </location>
</feature>
<evidence type="ECO:0000256" key="4">
    <source>
        <dbReference type="ARBA" id="ARBA00022475"/>
    </source>
</evidence>
<dbReference type="EMBL" id="JASUZV010000004">
    <property type="protein sequence ID" value="MDL5043196.1"/>
    <property type="molecule type" value="Genomic_DNA"/>
</dbReference>
<evidence type="ECO:0000313" key="13">
    <source>
        <dbReference type="Proteomes" id="UP001529255"/>
    </source>
</evidence>
<protein>
    <recommendedName>
        <fullName evidence="3">Type VII secretion system accessory factor EsaA</fullName>
    </recommendedName>
</protein>
<keyword evidence="7" id="KW-0843">Virulence</keyword>
<evidence type="ECO:0000256" key="7">
    <source>
        <dbReference type="ARBA" id="ARBA00023026"/>
    </source>
</evidence>
<gene>
    <name evidence="12" type="primary">esaA</name>
    <name evidence="12" type="ORF">QRD39_03615</name>
</gene>
<feature type="transmembrane region" description="Helical" evidence="11">
    <location>
        <begin position="1005"/>
        <end position="1028"/>
    </location>
</feature>
<feature type="transmembrane region" description="Helical" evidence="11">
    <location>
        <begin position="899"/>
        <end position="918"/>
    </location>
</feature>
<reference evidence="12 13" key="1">
    <citation type="submission" date="2023-06" db="EMBL/GenBank/DDBJ databases">
        <title>A potential novel species of Streptococcus isolated from human milk sample.</title>
        <authorList>
            <person name="Nguyen H.V."/>
            <person name="Trinh A.T.V."/>
            <person name="Hoang A.T.L."/>
            <person name="Bui L.N.H."/>
            <person name="Tran Q.T.L."/>
            <person name="Trinh T."/>
        </authorList>
    </citation>
    <scope>NUCLEOTIDE SEQUENCE [LARGE SCALE GENOMIC DNA]</scope>
    <source>
        <strain evidence="12 13">VTCC 12812</strain>
    </source>
</reference>
<evidence type="ECO:0000256" key="10">
    <source>
        <dbReference type="SAM" id="MobiDB-lite"/>
    </source>
</evidence>
<feature type="region of interest" description="Disordered" evidence="10">
    <location>
        <begin position="303"/>
        <end position="327"/>
    </location>
</feature>
<dbReference type="Proteomes" id="UP001529255">
    <property type="component" value="Unassembled WGS sequence"/>
</dbReference>
<keyword evidence="13" id="KW-1185">Reference proteome</keyword>
<comment type="similarity">
    <text evidence="2">Belongs to the EsaA family.</text>
</comment>
<comment type="caution">
    <text evidence="12">The sequence shown here is derived from an EMBL/GenBank/DDBJ whole genome shotgun (WGS) entry which is preliminary data.</text>
</comment>
<evidence type="ECO:0000256" key="8">
    <source>
        <dbReference type="ARBA" id="ARBA00023136"/>
    </source>
</evidence>
<evidence type="ECO:0000256" key="1">
    <source>
        <dbReference type="ARBA" id="ARBA00004651"/>
    </source>
</evidence>
<keyword evidence="4" id="KW-1003">Cell membrane</keyword>
<feature type="transmembrane region" description="Helical" evidence="11">
    <location>
        <begin position="939"/>
        <end position="961"/>
    </location>
</feature>
<sequence length="1088" mass="115303">MRKKSDFKGNKSARLVFSSVAVLALLGGAVGLNAVVEKSSQTSQLKTNQKQSRLDIALVNEDQAVSMDGKNYNLGSDYVKNIERDEKHNWSVVSRGTAESGLSSGKYQLIIYIPSNFSSKILDTENIDLDQATITYKVNSDGNAQIEKEATETGMKAVSDLNGQLVNMYMASILGNLYTAQQNAQKVEKTQTKNVSTYKNSIYGSATNLPNSFPSLVMTADGALQANQSLIELLQSNSQNVSSSNVNPAATQANLQQLMTSYSSGETNRADMMSQMMSSSNLADQVATMIGTLKQQQETLNSQVNVTPPSTNGDTSNSTNKSSSNYETLSKNFDTQLADLEKQLSSFTTPEGNKKSISDIVNETLRDYYGKDINNLSSITVKDMLSGSGAGLSYPIADYTASLDGMVRSAVSKLPADSYASLNLSALPGTNYADRISGYSSASAYGFGSDIGTSGNLSGSLTDAANTLAGFDTKTLTASSSGGKQTAKLSYSGVSIDSWYVETDGVAQAPVSPSTGIEIDTSKTNVFHFNITTTSSESSSSASASQSSPSTPNNSTVPETPGTPSAGDTETSPSTPSSTATVSPTVMPMTNTTTNTNTNTSTKGNISVSLSNGATSDSKFSLEDYQKAVANYSAAAQAVVDAYNNAGSLLSQYFPDGAGSSSVSDKFLNQSAYSLLVSIMTDAVTNATTQYDKNASYNQELTNLKNSKDELMSNYSDVAKTNSELETSISDTLTKVTELQTQLSSANAGGNTGGGSSTTTPDANSASGSGDSSSSGAGDWGSLSSDLSSLMATSEMAKATSSSNVAAAESVNSILSNFKSAADGAKEQSEQLSSGAQALMTEFTTELKQSNDFVGSFVTVLDNAYENGVPNETLLEFLSNPLTTKTSSVRAAINSYRPFTWILLLETVSLFAAYLFATQDLVRRLRDKYKKRFFENADLFNVANLSALSLVSGLVMGIASSRALHVASDLQPSWVSLVVLFAFLLTQGQYFLLKHMKAIGMGLSLYTIVSYVYFSSAIGGTASFVGWLKTVKDWNILSYLENLLSAYLDNTGAALSVIFIVFIAVITFIIANILVVLPWEKGKLETED</sequence>
<evidence type="ECO:0000256" key="2">
    <source>
        <dbReference type="ARBA" id="ARBA00008338"/>
    </source>
</evidence>
<dbReference type="Gene3D" id="3.40.1710.10">
    <property type="entry name" value="abc type-2 transporter like domain"/>
    <property type="match status" value="1"/>
</dbReference>
<dbReference type="PANTHER" id="PTHR43077:SF10">
    <property type="entry name" value="TRANSPORT PERMEASE PROTEIN"/>
    <property type="match status" value="1"/>
</dbReference>
<dbReference type="PANTHER" id="PTHR43077">
    <property type="entry name" value="TRANSPORT PERMEASE YVFS-RELATED"/>
    <property type="match status" value="1"/>
</dbReference>
<feature type="compositionally biased region" description="Low complexity" evidence="10">
    <location>
        <begin position="535"/>
        <end position="560"/>
    </location>
</feature>
<proteinExistence type="inferred from homology"/>
<keyword evidence="6 11" id="KW-1133">Transmembrane helix</keyword>